<dbReference type="Gene3D" id="1.10.10.2910">
    <property type="match status" value="1"/>
</dbReference>
<evidence type="ECO:0000313" key="1">
    <source>
        <dbReference type="EMBL" id="KAA2255218.1"/>
    </source>
</evidence>
<gene>
    <name evidence="1" type="ORF">F0L68_28770</name>
</gene>
<dbReference type="AlphaFoldDB" id="A0A5B2WVX4"/>
<keyword evidence="2" id="KW-1185">Reference proteome</keyword>
<sequence>MRYHELRQRSEALVRDLDERVGVPNPFDIDVLVDRLESYRGRPIDLHPTARTAGGTCGMWIRERDRDVIAYAAQTSTPHQDHIILHEIGHMIADHQGECLLTVGDAQLLAPHVKPELIEHMFARSAYSSEEEQEAEMIASLIWQYASRRRSQLTDRPLPPGLAERLARVEDIFGS</sequence>
<protein>
    <recommendedName>
        <fullName evidence="3">IrrE N-terminal-like domain-containing protein</fullName>
    </recommendedName>
</protein>
<comment type="caution">
    <text evidence="1">The sequence shown here is derived from an EMBL/GenBank/DDBJ whole genome shotgun (WGS) entry which is preliminary data.</text>
</comment>
<reference evidence="1 2" key="1">
    <citation type="submission" date="2019-09" db="EMBL/GenBank/DDBJ databases">
        <title>Goodfellowia gen. nov., a new genus of the Pseudonocardineae related to Actinoalloteichus, containing Goodfellowia coeruleoviolacea gen. nov., comb. nov. gen. nov., comb. nov.</title>
        <authorList>
            <person name="Labeda D."/>
        </authorList>
    </citation>
    <scope>NUCLEOTIDE SEQUENCE [LARGE SCALE GENOMIC DNA]</scope>
    <source>
        <strain evidence="1 2">AN110305</strain>
    </source>
</reference>
<accession>A0A5B2WVX4</accession>
<dbReference type="RefSeq" id="WP_149852972.1">
    <property type="nucleotide sequence ID" value="NZ_VUOB01000058.1"/>
</dbReference>
<dbReference type="Proteomes" id="UP000323454">
    <property type="component" value="Unassembled WGS sequence"/>
</dbReference>
<evidence type="ECO:0000313" key="2">
    <source>
        <dbReference type="Proteomes" id="UP000323454"/>
    </source>
</evidence>
<organism evidence="1 2">
    <name type="scientific">Solihabitans fulvus</name>
    <dbReference type="NCBI Taxonomy" id="1892852"/>
    <lineage>
        <taxon>Bacteria</taxon>
        <taxon>Bacillati</taxon>
        <taxon>Actinomycetota</taxon>
        <taxon>Actinomycetes</taxon>
        <taxon>Pseudonocardiales</taxon>
        <taxon>Pseudonocardiaceae</taxon>
        <taxon>Solihabitans</taxon>
    </lineage>
</organism>
<evidence type="ECO:0008006" key="3">
    <source>
        <dbReference type="Google" id="ProtNLM"/>
    </source>
</evidence>
<reference evidence="1 2" key="2">
    <citation type="submission" date="2019-09" db="EMBL/GenBank/DDBJ databases">
        <authorList>
            <person name="Jin C."/>
        </authorList>
    </citation>
    <scope>NUCLEOTIDE SEQUENCE [LARGE SCALE GENOMIC DNA]</scope>
    <source>
        <strain evidence="1 2">AN110305</strain>
    </source>
</reference>
<dbReference type="OrthoDB" id="4144896at2"/>
<dbReference type="EMBL" id="VUOB01000058">
    <property type="protein sequence ID" value="KAA2255218.1"/>
    <property type="molecule type" value="Genomic_DNA"/>
</dbReference>
<name>A0A5B2WVX4_9PSEU</name>
<proteinExistence type="predicted"/>